<name>A0A2D0N3U1_FLAN2</name>
<dbReference type="CDD" id="cd07381">
    <property type="entry name" value="MPP_CapA"/>
    <property type="match status" value="1"/>
</dbReference>
<proteinExistence type="inferred from homology"/>
<reference evidence="4 5" key="1">
    <citation type="submission" date="2017-10" db="EMBL/GenBank/DDBJ databases">
        <title>The draft genome sequence of Lewinella nigricans NBRC 102662.</title>
        <authorList>
            <person name="Wang K."/>
        </authorList>
    </citation>
    <scope>NUCLEOTIDE SEQUENCE [LARGE SCALE GENOMIC DNA]</scope>
    <source>
        <strain evidence="4 5">NBRC 102662</strain>
    </source>
</reference>
<dbReference type="EMBL" id="PDUD01000034">
    <property type="protein sequence ID" value="PHN03058.1"/>
    <property type="molecule type" value="Genomic_DNA"/>
</dbReference>
<dbReference type="AlphaFoldDB" id="A0A2D0N3U1"/>
<gene>
    <name evidence="4" type="ORF">CRP01_28675</name>
</gene>
<evidence type="ECO:0000256" key="2">
    <source>
        <dbReference type="SAM" id="SignalP"/>
    </source>
</evidence>
<dbReference type="SMART" id="SM00854">
    <property type="entry name" value="PGA_cap"/>
    <property type="match status" value="1"/>
</dbReference>
<dbReference type="OrthoDB" id="9810906at2"/>
<feature type="signal peptide" evidence="2">
    <location>
        <begin position="1"/>
        <end position="21"/>
    </location>
</feature>
<evidence type="ECO:0000259" key="3">
    <source>
        <dbReference type="SMART" id="SM00854"/>
    </source>
</evidence>
<dbReference type="InterPro" id="IPR019079">
    <property type="entry name" value="Capsule_synth_CapA"/>
</dbReference>
<dbReference type="InterPro" id="IPR029052">
    <property type="entry name" value="Metallo-depent_PP-like"/>
</dbReference>
<organism evidence="4 5">
    <name type="scientific">Flavilitoribacter nigricans (strain ATCC 23147 / DSM 23189 / NBRC 102662 / NCIMB 1420 / SS-2)</name>
    <name type="common">Lewinella nigricans</name>
    <dbReference type="NCBI Taxonomy" id="1122177"/>
    <lineage>
        <taxon>Bacteria</taxon>
        <taxon>Pseudomonadati</taxon>
        <taxon>Bacteroidota</taxon>
        <taxon>Saprospiria</taxon>
        <taxon>Saprospirales</taxon>
        <taxon>Lewinellaceae</taxon>
        <taxon>Flavilitoribacter</taxon>
    </lineage>
</organism>
<dbReference type="RefSeq" id="WP_099153500.1">
    <property type="nucleotide sequence ID" value="NZ_PDUD01000034.1"/>
</dbReference>
<evidence type="ECO:0000256" key="1">
    <source>
        <dbReference type="ARBA" id="ARBA00005662"/>
    </source>
</evidence>
<dbReference type="SUPFAM" id="SSF56300">
    <property type="entry name" value="Metallo-dependent phosphatases"/>
    <property type="match status" value="1"/>
</dbReference>
<accession>A0A2D0N3U1</accession>
<dbReference type="Pfam" id="PF09587">
    <property type="entry name" value="PGA_cap"/>
    <property type="match status" value="1"/>
</dbReference>
<dbReference type="PANTHER" id="PTHR33393">
    <property type="entry name" value="POLYGLUTAMINE SYNTHESIS ACCESSORY PROTEIN RV0574C-RELATED"/>
    <property type="match status" value="1"/>
</dbReference>
<feature type="domain" description="Capsule synthesis protein CapA" evidence="3">
    <location>
        <begin position="30"/>
        <end position="281"/>
    </location>
</feature>
<sequence>MQSSKCYTLFLGLLLTVSAWGQDNQELRLKLLFVGDIMGHDSQIEAAEVVKDSLYDYEPCFEFVEPYLEDADMAVGNLEVTLPGKPPYKGYPQFRSPEDLALSVRFAGFDMLVTANNHSNDAGPNGVINTVQLLDKYDFYHTGTFQNQAERDAYYPLIVYRGSFKLVFLNYTYGTNGLKTRPPAVVNLIEEEQIEKDMADAREMGADAIIVVMHWGNEYQRNENKEQSELADKLFAWGADLVIGAHPHVVQPVKEKTVKRADGSEKKVVAAYSLGNFISGQRREHTDGGMMFSVELAKDMQTNQTRLADHSYTLVWRYIEKNKDGSRTYRAIPIREFEGENPPLVLPDADRKAMLQYAKSTRALLEQFDSREREVVVPAN</sequence>
<keyword evidence="2" id="KW-0732">Signal</keyword>
<evidence type="ECO:0000313" key="4">
    <source>
        <dbReference type="EMBL" id="PHN03058.1"/>
    </source>
</evidence>
<evidence type="ECO:0000313" key="5">
    <source>
        <dbReference type="Proteomes" id="UP000223913"/>
    </source>
</evidence>
<comment type="caution">
    <text evidence="4">The sequence shown here is derived from an EMBL/GenBank/DDBJ whole genome shotgun (WGS) entry which is preliminary data.</text>
</comment>
<feature type="chain" id="PRO_5012135439" evidence="2">
    <location>
        <begin position="22"/>
        <end position="380"/>
    </location>
</feature>
<protein>
    <submittedName>
        <fullName evidence="4">Capsule biosynthesis protein CapA</fullName>
    </submittedName>
</protein>
<dbReference type="Proteomes" id="UP000223913">
    <property type="component" value="Unassembled WGS sequence"/>
</dbReference>
<dbReference type="InterPro" id="IPR052169">
    <property type="entry name" value="CW_Biosynth-Accessory"/>
</dbReference>
<keyword evidence="5" id="KW-1185">Reference proteome</keyword>
<dbReference type="PANTHER" id="PTHR33393:SF12">
    <property type="entry name" value="CAPSULE BIOSYNTHESIS PROTEIN CAPA"/>
    <property type="match status" value="1"/>
</dbReference>
<comment type="similarity">
    <text evidence="1">Belongs to the CapA family.</text>
</comment>
<dbReference type="Gene3D" id="3.60.21.10">
    <property type="match status" value="1"/>
</dbReference>